<keyword evidence="3" id="KW-1185">Reference proteome</keyword>
<feature type="domain" description="YbaK/aminoacyl-tRNA synthetase-associated" evidence="1">
    <location>
        <begin position="34"/>
        <end position="159"/>
    </location>
</feature>
<evidence type="ECO:0000313" key="3">
    <source>
        <dbReference type="Proteomes" id="UP000325797"/>
    </source>
</evidence>
<dbReference type="Proteomes" id="UP000325797">
    <property type="component" value="Chromosome"/>
</dbReference>
<dbReference type="PANTHER" id="PTHR30411:SF1">
    <property type="entry name" value="CYTOPLASMIC PROTEIN"/>
    <property type="match status" value="1"/>
</dbReference>
<dbReference type="InterPro" id="IPR036754">
    <property type="entry name" value="YbaK/aa-tRNA-synt-asso_dom_sf"/>
</dbReference>
<evidence type="ECO:0000259" key="1">
    <source>
        <dbReference type="Pfam" id="PF04073"/>
    </source>
</evidence>
<gene>
    <name evidence="2" type="ORF">FRZ61_09580</name>
</gene>
<dbReference type="AlphaFoldDB" id="A0A5J6MTV4"/>
<accession>A0A5J6MTV4</accession>
<dbReference type="SUPFAM" id="SSF55826">
    <property type="entry name" value="YbaK/ProRS associated domain"/>
    <property type="match status" value="1"/>
</dbReference>
<dbReference type="CDD" id="cd04333">
    <property type="entry name" value="ProX_deacylase"/>
    <property type="match status" value="1"/>
</dbReference>
<reference evidence="2 3" key="1">
    <citation type="submission" date="2019-08" db="EMBL/GenBank/DDBJ databases">
        <title>Hyperibacter terrae gen. nov., sp. nov. and Hyperibacter viscosus sp. nov., two new members in the family Rhodospirillaceae isolated from the rhizosphere of Hypericum perforatum.</title>
        <authorList>
            <person name="Noviana Z."/>
        </authorList>
    </citation>
    <scope>NUCLEOTIDE SEQUENCE [LARGE SCALE GENOMIC DNA]</scope>
    <source>
        <strain evidence="2 3">R5959</strain>
    </source>
</reference>
<proteinExistence type="predicted"/>
<dbReference type="EMBL" id="CP042582">
    <property type="protein sequence ID" value="QEX21038.1"/>
    <property type="molecule type" value="Genomic_DNA"/>
</dbReference>
<dbReference type="PANTHER" id="PTHR30411">
    <property type="entry name" value="CYTOPLASMIC PROTEIN"/>
    <property type="match status" value="1"/>
</dbReference>
<dbReference type="Gene3D" id="3.90.960.10">
    <property type="entry name" value="YbaK/aminoacyl-tRNA synthetase-associated domain"/>
    <property type="match status" value="1"/>
</dbReference>
<evidence type="ECO:0000313" key="2">
    <source>
        <dbReference type="EMBL" id="QEX21038.1"/>
    </source>
</evidence>
<name>A0A5J6MTV4_9PROT</name>
<dbReference type="Pfam" id="PF04073">
    <property type="entry name" value="tRNA_edit"/>
    <property type="match status" value="1"/>
</dbReference>
<dbReference type="InterPro" id="IPR007214">
    <property type="entry name" value="YbaK/aa-tRNA-synth-assoc-dom"/>
</dbReference>
<dbReference type="OrthoDB" id="9798760at2"/>
<dbReference type="RefSeq" id="WP_151115282.1">
    <property type="nucleotide sequence ID" value="NZ_CP042582.1"/>
</dbReference>
<protein>
    <submittedName>
        <fullName evidence="2">Cys-tRNA(Pro)/cys-tRNA(Cys) deacylase</fullName>
    </submittedName>
</protein>
<dbReference type="GO" id="GO:0002161">
    <property type="term" value="F:aminoacyl-tRNA deacylase activity"/>
    <property type="evidence" value="ECO:0007669"/>
    <property type="project" value="InterPro"/>
</dbReference>
<dbReference type="KEGG" id="hadh:FRZ61_09580"/>
<organism evidence="2 3">
    <name type="scientific">Hypericibacter adhaerens</name>
    <dbReference type="NCBI Taxonomy" id="2602016"/>
    <lineage>
        <taxon>Bacteria</taxon>
        <taxon>Pseudomonadati</taxon>
        <taxon>Pseudomonadota</taxon>
        <taxon>Alphaproteobacteria</taxon>
        <taxon>Rhodospirillales</taxon>
        <taxon>Dongiaceae</taxon>
        <taxon>Hypericibacter</taxon>
    </lineage>
</organism>
<sequence>MAEQPGAGLRPSAQRVQALLRAAGHSGEVVEFAETTRSSAEAAAAIGCDVAQIAKSVIFRAKPSDRAVLVIVSGRNRVNEKKVAERLAARGLGEGIGRADADFVREKTGFAIGGVAPIGHATPPVIFIDQDLMGFAEIWAAAGTPFAVFKLTPGELVRLTGGEVMAVS</sequence>